<dbReference type="GO" id="GO:0005634">
    <property type="term" value="C:nucleus"/>
    <property type="evidence" value="ECO:0007669"/>
    <property type="project" value="TreeGrafter"/>
</dbReference>
<feature type="non-terminal residue" evidence="5">
    <location>
        <position position="1"/>
    </location>
</feature>
<dbReference type="SUPFAM" id="SSF52540">
    <property type="entry name" value="P-loop containing nucleoside triphosphate hydrolases"/>
    <property type="match status" value="1"/>
</dbReference>
<evidence type="ECO:0000259" key="4">
    <source>
        <dbReference type="PROSITE" id="PS51192"/>
    </source>
</evidence>
<dbReference type="Pfam" id="PF00176">
    <property type="entry name" value="SNF2-rel_dom"/>
    <property type="match status" value="1"/>
</dbReference>
<organism evidence="5 6">
    <name type="scientific">Colletotrichum zoysiae</name>
    <dbReference type="NCBI Taxonomy" id="1216348"/>
    <lineage>
        <taxon>Eukaryota</taxon>
        <taxon>Fungi</taxon>
        <taxon>Dikarya</taxon>
        <taxon>Ascomycota</taxon>
        <taxon>Pezizomycotina</taxon>
        <taxon>Sordariomycetes</taxon>
        <taxon>Hypocreomycetidae</taxon>
        <taxon>Glomerellales</taxon>
        <taxon>Glomerellaceae</taxon>
        <taxon>Colletotrichum</taxon>
        <taxon>Colletotrichum graminicola species complex</taxon>
    </lineage>
</organism>
<protein>
    <recommendedName>
        <fullName evidence="4">Helicase ATP-binding domain-containing protein</fullName>
    </recommendedName>
</protein>
<feature type="domain" description="Helicase ATP-binding" evidence="4">
    <location>
        <begin position="1"/>
        <end position="99"/>
    </location>
</feature>
<dbReference type="PANTHER" id="PTHR45626">
    <property type="entry name" value="TRANSCRIPTION TERMINATION FACTOR 2-RELATED"/>
    <property type="match status" value="1"/>
</dbReference>
<dbReference type="GO" id="GO:0005524">
    <property type="term" value="F:ATP binding"/>
    <property type="evidence" value="ECO:0007669"/>
    <property type="project" value="UniProtKB-KW"/>
</dbReference>
<dbReference type="InterPro" id="IPR014001">
    <property type="entry name" value="Helicase_ATP-bd"/>
</dbReference>
<dbReference type="Gene3D" id="3.40.50.10810">
    <property type="entry name" value="Tandem AAA-ATPase domain"/>
    <property type="match status" value="1"/>
</dbReference>
<feature type="non-terminal residue" evidence="5">
    <location>
        <position position="108"/>
    </location>
</feature>
<evidence type="ECO:0000256" key="3">
    <source>
        <dbReference type="ARBA" id="ARBA00022840"/>
    </source>
</evidence>
<name>A0AAD9HB16_9PEZI</name>
<keyword evidence="2" id="KW-0378">Hydrolase</keyword>
<dbReference type="PROSITE" id="PS00690">
    <property type="entry name" value="DEAH_ATP_HELICASE"/>
    <property type="match status" value="1"/>
</dbReference>
<dbReference type="InterPro" id="IPR050628">
    <property type="entry name" value="SNF2_RAD54_helicase_TF"/>
</dbReference>
<dbReference type="GO" id="GO:0016787">
    <property type="term" value="F:hydrolase activity"/>
    <property type="evidence" value="ECO:0007669"/>
    <property type="project" value="UniProtKB-KW"/>
</dbReference>
<dbReference type="Proteomes" id="UP001232148">
    <property type="component" value="Unassembled WGS sequence"/>
</dbReference>
<dbReference type="InterPro" id="IPR038718">
    <property type="entry name" value="SNF2-like_sf"/>
</dbReference>
<accession>A0AAD9HB16</accession>
<evidence type="ECO:0000313" key="5">
    <source>
        <dbReference type="EMBL" id="KAK2024652.1"/>
    </source>
</evidence>
<evidence type="ECO:0000313" key="6">
    <source>
        <dbReference type="Proteomes" id="UP001232148"/>
    </source>
</evidence>
<keyword evidence="1" id="KW-0547">Nucleotide-binding</keyword>
<proteinExistence type="predicted"/>
<dbReference type="GO" id="GO:0006281">
    <property type="term" value="P:DNA repair"/>
    <property type="evidence" value="ECO:0007669"/>
    <property type="project" value="TreeGrafter"/>
</dbReference>
<gene>
    <name evidence="5" type="ORF">LX32DRAFT_499515</name>
</gene>
<keyword evidence="3" id="KW-0067">ATP-binding</keyword>
<dbReference type="InterPro" id="IPR027417">
    <property type="entry name" value="P-loop_NTPase"/>
</dbReference>
<dbReference type="InterPro" id="IPR002464">
    <property type="entry name" value="DNA/RNA_helicase_DEAH_CS"/>
</dbReference>
<evidence type="ECO:0000256" key="1">
    <source>
        <dbReference type="ARBA" id="ARBA00022741"/>
    </source>
</evidence>
<dbReference type="PROSITE" id="PS51192">
    <property type="entry name" value="HELICASE_ATP_BIND_1"/>
    <property type="match status" value="1"/>
</dbReference>
<dbReference type="AlphaFoldDB" id="A0AAD9HB16"/>
<comment type="caution">
    <text evidence="5">The sequence shown here is derived from an EMBL/GenBank/DDBJ whole genome shotgun (WGS) entry which is preliminary data.</text>
</comment>
<dbReference type="EMBL" id="MU842958">
    <property type="protein sequence ID" value="KAK2024652.1"/>
    <property type="molecule type" value="Genomic_DNA"/>
</dbReference>
<dbReference type="GO" id="GO:0008094">
    <property type="term" value="F:ATP-dependent activity, acting on DNA"/>
    <property type="evidence" value="ECO:0007669"/>
    <property type="project" value="TreeGrafter"/>
</dbReference>
<keyword evidence="6" id="KW-1185">Reference proteome</keyword>
<dbReference type="InterPro" id="IPR000330">
    <property type="entry name" value="SNF2_N"/>
</dbReference>
<reference evidence="5" key="1">
    <citation type="submission" date="2021-06" db="EMBL/GenBank/DDBJ databases">
        <title>Comparative genomics, transcriptomics and evolutionary studies reveal genomic signatures of adaptation to plant cell wall in hemibiotrophic fungi.</title>
        <authorList>
            <consortium name="DOE Joint Genome Institute"/>
            <person name="Baroncelli R."/>
            <person name="Diaz J.F."/>
            <person name="Benocci T."/>
            <person name="Peng M."/>
            <person name="Battaglia E."/>
            <person name="Haridas S."/>
            <person name="Andreopoulos W."/>
            <person name="Labutti K."/>
            <person name="Pangilinan J."/>
            <person name="Floch G.L."/>
            <person name="Makela M.R."/>
            <person name="Henrissat B."/>
            <person name="Grigoriev I.V."/>
            <person name="Crouch J.A."/>
            <person name="De Vries R.P."/>
            <person name="Sukno S.A."/>
            <person name="Thon M.R."/>
        </authorList>
    </citation>
    <scope>NUCLEOTIDE SEQUENCE</scope>
    <source>
        <strain evidence="5">MAFF235873</strain>
    </source>
</reference>
<sequence>HHGKIRLQETSLPDFHDLILTTYATLANEWQSPNTTSLIFSHKWHRLILDEAHEIRDTTTAKSRAVCGISASCRWVVTGTPIQNRLSDLFSLFQFLDLYPYDDKRMFE</sequence>
<evidence type="ECO:0000256" key="2">
    <source>
        <dbReference type="ARBA" id="ARBA00022801"/>
    </source>
</evidence>